<dbReference type="InterPro" id="IPR022791">
    <property type="entry name" value="L-PG_synthase/AglD"/>
</dbReference>
<comment type="function">
    <text evidence="6">Catalyzes the transfer of a lysyl group from L-lysyl-tRNA(Lys) to membrane-bound phosphatidylglycerol (PG), which produces lysylphosphatidylglycerol (LPG), a major component of the bacterial membrane with a positive net charge. LPG synthesis contributes to bacterial virulence as it is involved in the resistance mechanism against cationic antimicrobial peptides (CAMP) produces by the host's immune system (defensins, cathelicidins) and by the competing microorganisms.</text>
</comment>
<evidence type="ECO:0000256" key="6">
    <source>
        <dbReference type="RuleBase" id="RU363042"/>
    </source>
</evidence>
<comment type="caution">
    <text evidence="7">The sequence shown here is derived from an EMBL/GenBank/DDBJ whole genome shotgun (WGS) entry which is preliminary data.</text>
</comment>
<feature type="transmembrane region" description="Helical" evidence="6">
    <location>
        <begin position="304"/>
        <end position="323"/>
    </location>
</feature>
<evidence type="ECO:0000313" key="8">
    <source>
        <dbReference type="Proteomes" id="UP000005139"/>
    </source>
</evidence>
<dbReference type="Pfam" id="PF03706">
    <property type="entry name" value="LPG_synthase_TM"/>
    <property type="match status" value="1"/>
</dbReference>
<keyword evidence="6" id="KW-0808">Transferase</keyword>
<organism evidence="7 8">
    <name type="scientific">Thermosinus carboxydivorans Nor1</name>
    <dbReference type="NCBI Taxonomy" id="401526"/>
    <lineage>
        <taxon>Bacteria</taxon>
        <taxon>Bacillati</taxon>
        <taxon>Bacillota</taxon>
        <taxon>Negativicutes</taxon>
        <taxon>Selenomonadales</taxon>
        <taxon>Sporomusaceae</taxon>
        <taxon>Thermosinus</taxon>
    </lineage>
</organism>
<accession>A1HQB8</accession>
<proteinExistence type="inferred from homology"/>
<reference evidence="7 8" key="1">
    <citation type="submission" date="2007-01" db="EMBL/GenBank/DDBJ databases">
        <title>Annotation of the draft genome assembly of Thermosinus carboxydivorans Nor1.</title>
        <authorList>
            <consortium name="US DOE Joint Genome Institute (JGI-ORNL)"/>
            <person name="Larimer F."/>
            <person name="Land M."/>
            <person name="Hauser L."/>
        </authorList>
    </citation>
    <scope>NUCLEOTIDE SEQUENCE [LARGE SCALE GENOMIC DNA]</scope>
    <source>
        <strain evidence="7 8">Nor1</strain>
    </source>
</reference>
<gene>
    <name evidence="6" type="primary">mprF</name>
    <name evidence="7" type="ORF">TcarDRAFT_1131</name>
</gene>
<dbReference type="PANTHER" id="PTHR37693:SF1">
    <property type="entry name" value="INTEGRAL MEMBRANE PROTEIN"/>
    <property type="match status" value="1"/>
</dbReference>
<dbReference type="PANTHER" id="PTHR37693">
    <property type="entry name" value="PHOSPHATIDYLGLYCEROL LYSYLTRANSFERASE"/>
    <property type="match status" value="1"/>
</dbReference>
<dbReference type="GO" id="GO:0050071">
    <property type="term" value="F:phosphatidylglycerol lysyltransferase activity"/>
    <property type="evidence" value="ECO:0007669"/>
    <property type="project" value="UniProtKB-EC"/>
</dbReference>
<dbReference type="AlphaFoldDB" id="A1HQB8"/>
<feature type="transmembrane region" description="Helical" evidence="6">
    <location>
        <begin position="153"/>
        <end position="172"/>
    </location>
</feature>
<dbReference type="NCBIfam" id="TIGR00374">
    <property type="entry name" value="flippase-like domain"/>
    <property type="match status" value="1"/>
</dbReference>
<dbReference type="EC" id="2.3.2.3" evidence="6"/>
<evidence type="ECO:0000256" key="3">
    <source>
        <dbReference type="ARBA" id="ARBA00022692"/>
    </source>
</evidence>
<dbReference type="GO" id="GO:0005886">
    <property type="term" value="C:plasma membrane"/>
    <property type="evidence" value="ECO:0007669"/>
    <property type="project" value="UniProtKB-SubCell"/>
</dbReference>
<evidence type="ECO:0000256" key="1">
    <source>
        <dbReference type="ARBA" id="ARBA00004651"/>
    </source>
</evidence>
<feature type="transmembrane region" description="Helical" evidence="6">
    <location>
        <begin position="277"/>
        <end position="298"/>
    </location>
</feature>
<protein>
    <recommendedName>
        <fullName evidence="6">Phosphatidylglycerol lysyltransferase</fullName>
        <ecNumber evidence="6">2.3.2.3</ecNumber>
    </recommendedName>
    <alternativeName>
        <fullName evidence="6">Lysylphosphatidylglycerol synthase</fullName>
    </alternativeName>
</protein>
<keyword evidence="6" id="KW-0443">Lipid metabolism</keyword>
<keyword evidence="3 6" id="KW-0812">Transmembrane</keyword>
<feature type="transmembrane region" description="Helical" evidence="6">
    <location>
        <begin position="116"/>
        <end position="141"/>
    </location>
</feature>
<keyword evidence="8" id="KW-1185">Reference proteome</keyword>
<evidence type="ECO:0000256" key="4">
    <source>
        <dbReference type="ARBA" id="ARBA00022989"/>
    </source>
</evidence>
<feature type="transmembrane region" description="Helical" evidence="6">
    <location>
        <begin position="246"/>
        <end position="265"/>
    </location>
</feature>
<reference evidence="7 8" key="2">
    <citation type="submission" date="2007-01" db="EMBL/GenBank/DDBJ databases">
        <title>Sequencing of the draft genome and assembly of Thermosinus carboxydivorans Nor1.</title>
        <authorList>
            <consortium name="US DOE Joint Genome Institute (JGI-PGF)"/>
            <person name="Copeland A."/>
            <person name="Lucas S."/>
            <person name="Lapidus A."/>
            <person name="Barry K."/>
            <person name="Glavina del Rio T."/>
            <person name="Dalin E."/>
            <person name="Tice H."/>
            <person name="Bruce D."/>
            <person name="Pitluck S."/>
            <person name="Richardson P."/>
        </authorList>
    </citation>
    <scope>NUCLEOTIDE SEQUENCE [LARGE SCALE GENOMIC DNA]</scope>
    <source>
        <strain evidence="7 8">Nor1</strain>
    </source>
</reference>
<sequence precursor="true">MMKQANLRLVASLGLLLAVTAAVVFATFDAQMFIYLRALRLWAVLLVLGLVATGLYFDAYRLKRMAELAGTAVTLKQCVPVILGNYFFALLTPGATGGPVAQVALLRKAGVPVGKATVLAVVRTLLSLFVLVLCLPVVVYLDDGIAAWLPKHLAVGAAMAVVAAGCGMLKLMQVRRFALLFKRVACRLLPGKARQLLRFFRDLEAALTLLGQSGRGMAEAFVYTVFSLFALYSIVPVLFAGMGAPVAWGTVLGRVVLLNFVLYFAPTPGGAGVAEGGFVLLFSTLYPASMVGIAALLWRLFSEYLPFMLGFIAMVRVFGYHFLKNSQLLAADEGGKCG</sequence>
<keyword evidence="6" id="KW-0046">Antibiotic resistance</keyword>
<keyword evidence="2" id="KW-1003">Cell membrane</keyword>
<name>A1HQB8_9FIRM</name>
<dbReference type="EMBL" id="AAWL01000007">
    <property type="protein sequence ID" value="EAX47725.1"/>
    <property type="molecule type" value="Genomic_DNA"/>
</dbReference>
<comment type="subcellular location">
    <subcellularLocation>
        <location evidence="1 6">Cell membrane</location>
        <topology evidence="1 6">Multi-pass membrane protein</topology>
    </subcellularLocation>
</comment>
<feature type="transmembrane region" description="Helical" evidence="6">
    <location>
        <begin position="220"/>
        <end position="240"/>
    </location>
</feature>
<dbReference type="GO" id="GO:0006629">
    <property type="term" value="P:lipid metabolic process"/>
    <property type="evidence" value="ECO:0007669"/>
    <property type="project" value="UniProtKB-KW"/>
</dbReference>
<evidence type="ECO:0000256" key="2">
    <source>
        <dbReference type="ARBA" id="ARBA00022475"/>
    </source>
</evidence>
<comment type="similarity">
    <text evidence="6">Belongs to the LPG synthase family.</text>
</comment>
<dbReference type="OrthoDB" id="9810654at2"/>
<dbReference type="GO" id="GO:0046677">
    <property type="term" value="P:response to antibiotic"/>
    <property type="evidence" value="ECO:0007669"/>
    <property type="project" value="UniProtKB-KW"/>
</dbReference>
<dbReference type="eggNOG" id="COG0392">
    <property type="taxonomic scope" value="Bacteria"/>
</dbReference>
<evidence type="ECO:0000256" key="5">
    <source>
        <dbReference type="ARBA" id="ARBA00023136"/>
    </source>
</evidence>
<keyword evidence="4 6" id="KW-1133">Transmembrane helix</keyword>
<keyword evidence="5 6" id="KW-0472">Membrane</keyword>
<evidence type="ECO:0000313" key="7">
    <source>
        <dbReference type="EMBL" id="EAX47725.1"/>
    </source>
</evidence>
<comment type="catalytic activity">
    <reaction evidence="6">
        <text>L-lysyl-tRNA(Lys) + a 1,2-diacyl-sn-glycero-3-phospho-(1'-sn-glycerol) = a 1,2-diacyl-sn-glycero-3-phospho-1'-(3'-O-L-lysyl)-sn-glycerol + tRNA(Lys)</text>
        <dbReference type="Rhea" id="RHEA:10668"/>
        <dbReference type="Rhea" id="RHEA-COMP:9696"/>
        <dbReference type="Rhea" id="RHEA-COMP:9697"/>
        <dbReference type="ChEBI" id="CHEBI:64716"/>
        <dbReference type="ChEBI" id="CHEBI:75792"/>
        <dbReference type="ChEBI" id="CHEBI:78442"/>
        <dbReference type="ChEBI" id="CHEBI:78529"/>
        <dbReference type="EC" id="2.3.2.3"/>
    </reaction>
</comment>
<feature type="transmembrane region" description="Helical" evidence="6">
    <location>
        <begin position="36"/>
        <end position="57"/>
    </location>
</feature>
<dbReference type="Proteomes" id="UP000005139">
    <property type="component" value="Unassembled WGS sequence"/>
</dbReference>